<organism evidence="3 4">
    <name type="scientific">Zostera marina</name>
    <name type="common">Eelgrass</name>
    <dbReference type="NCBI Taxonomy" id="29655"/>
    <lineage>
        <taxon>Eukaryota</taxon>
        <taxon>Viridiplantae</taxon>
        <taxon>Streptophyta</taxon>
        <taxon>Embryophyta</taxon>
        <taxon>Tracheophyta</taxon>
        <taxon>Spermatophyta</taxon>
        <taxon>Magnoliopsida</taxon>
        <taxon>Liliopsida</taxon>
        <taxon>Zosteraceae</taxon>
        <taxon>Zostera</taxon>
    </lineage>
</organism>
<keyword evidence="2" id="KW-1133">Transmembrane helix</keyword>
<evidence type="ECO:0000313" key="3">
    <source>
        <dbReference type="EMBL" id="KMZ67598.1"/>
    </source>
</evidence>
<protein>
    <submittedName>
        <fullName evidence="3">Uncharacterized protein</fullName>
    </submittedName>
</protein>
<feature type="region of interest" description="Disordered" evidence="1">
    <location>
        <begin position="139"/>
        <end position="168"/>
    </location>
</feature>
<dbReference type="PANTHER" id="PTHR34358">
    <property type="entry name" value="OS03G0411600 PROTEIN"/>
    <property type="match status" value="1"/>
</dbReference>
<dbReference type="InterPro" id="IPR010608">
    <property type="entry name" value="DUF1195"/>
</dbReference>
<proteinExistence type="predicted"/>
<evidence type="ECO:0000313" key="4">
    <source>
        <dbReference type="Proteomes" id="UP000036987"/>
    </source>
</evidence>
<gene>
    <name evidence="3" type="ORF">ZOSMA_261G00140</name>
</gene>
<dbReference type="EMBL" id="LFYR01000893">
    <property type="protein sequence ID" value="KMZ67598.1"/>
    <property type="molecule type" value="Genomic_DNA"/>
</dbReference>
<dbReference type="OMA" id="WSMLSGS"/>
<keyword evidence="4" id="KW-1185">Reference proteome</keyword>
<sequence>MKVEDVIPTASSKKEIIDPIFGRKTYKFWALAAILLLAFWSMFTGSVTLKWSAGNFDNLSDILDVPIHDDLDVLEIEEREKVVRHMWDVYANSRRIQLTRFWQEAFEAAYEEMASDEPEIRDSAVTEIAKMSMRILDLDPPSADLKYNGEKRAKKEDKRSPRLRSGSH</sequence>
<dbReference type="AlphaFoldDB" id="A0A0K9PEY0"/>
<feature type="compositionally biased region" description="Basic and acidic residues" evidence="1">
    <location>
        <begin position="147"/>
        <end position="160"/>
    </location>
</feature>
<evidence type="ECO:0000256" key="2">
    <source>
        <dbReference type="SAM" id="Phobius"/>
    </source>
</evidence>
<comment type="caution">
    <text evidence="3">The sequence shown here is derived from an EMBL/GenBank/DDBJ whole genome shotgun (WGS) entry which is preliminary data.</text>
</comment>
<reference evidence="4" key="1">
    <citation type="journal article" date="2016" name="Nature">
        <title>The genome of the seagrass Zostera marina reveals angiosperm adaptation to the sea.</title>
        <authorList>
            <person name="Olsen J.L."/>
            <person name="Rouze P."/>
            <person name="Verhelst B."/>
            <person name="Lin Y.-C."/>
            <person name="Bayer T."/>
            <person name="Collen J."/>
            <person name="Dattolo E."/>
            <person name="De Paoli E."/>
            <person name="Dittami S."/>
            <person name="Maumus F."/>
            <person name="Michel G."/>
            <person name="Kersting A."/>
            <person name="Lauritano C."/>
            <person name="Lohaus R."/>
            <person name="Toepel M."/>
            <person name="Tonon T."/>
            <person name="Vanneste K."/>
            <person name="Amirebrahimi M."/>
            <person name="Brakel J."/>
            <person name="Bostroem C."/>
            <person name="Chovatia M."/>
            <person name="Grimwood J."/>
            <person name="Jenkins J.W."/>
            <person name="Jueterbock A."/>
            <person name="Mraz A."/>
            <person name="Stam W.T."/>
            <person name="Tice H."/>
            <person name="Bornberg-Bauer E."/>
            <person name="Green P.J."/>
            <person name="Pearson G.A."/>
            <person name="Procaccini G."/>
            <person name="Duarte C.M."/>
            <person name="Schmutz J."/>
            <person name="Reusch T.B.H."/>
            <person name="Van de Peer Y."/>
        </authorList>
    </citation>
    <scope>NUCLEOTIDE SEQUENCE [LARGE SCALE GENOMIC DNA]</scope>
    <source>
        <strain evidence="4">cv. Finnish</strain>
    </source>
</reference>
<feature type="transmembrane region" description="Helical" evidence="2">
    <location>
        <begin position="28"/>
        <end position="49"/>
    </location>
</feature>
<accession>A0A0K9PEY0</accession>
<evidence type="ECO:0000256" key="1">
    <source>
        <dbReference type="SAM" id="MobiDB-lite"/>
    </source>
</evidence>
<dbReference type="OrthoDB" id="2020737at2759"/>
<dbReference type="Proteomes" id="UP000036987">
    <property type="component" value="Unassembled WGS sequence"/>
</dbReference>
<keyword evidence="2" id="KW-0812">Transmembrane</keyword>
<name>A0A0K9PEY0_ZOSMR</name>
<dbReference type="PANTHER" id="PTHR34358:SF2">
    <property type="entry name" value="OS03G0411600 PROTEIN"/>
    <property type="match status" value="1"/>
</dbReference>
<keyword evidence="2" id="KW-0472">Membrane</keyword>
<dbReference type="Pfam" id="PF06708">
    <property type="entry name" value="DUF1195"/>
    <property type="match status" value="1"/>
</dbReference>